<keyword evidence="4" id="KW-1185">Reference proteome</keyword>
<keyword evidence="1" id="KW-0732">Signal</keyword>
<dbReference type="InterPro" id="IPR032710">
    <property type="entry name" value="NTF2-like_dom_sf"/>
</dbReference>
<evidence type="ECO:0000259" key="2">
    <source>
        <dbReference type="Pfam" id="PF14534"/>
    </source>
</evidence>
<accession>A0A6L9L8S4</accession>
<evidence type="ECO:0000256" key="1">
    <source>
        <dbReference type="SAM" id="SignalP"/>
    </source>
</evidence>
<feature type="chain" id="PRO_5026831437" evidence="1">
    <location>
        <begin position="21"/>
        <end position="145"/>
    </location>
</feature>
<protein>
    <submittedName>
        <fullName evidence="3">Nuclear transport factor 2 family protein</fullName>
    </submittedName>
</protein>
<organism evidence="3 4">
    <name type="scientific">Spirosoma terrae</name>
    <dbReference type="NCBI Taxonomy" id="1968276"/>
    <lineage>
        <taxon>Bacteria</taxon>
        <taxon>Pseudomonadati</taxon>
        <taxon>Bacteroidota</taxon>
        <taxon>Cytophagia</taxon>
        <taxon>Cytophagales</taxon>
        <taxon>Cytophagaceae</taxon>
        <taxon>Spirosoma</taxon>
    </lineage>
</organism>
<dbReference type="Pfam" id="PF14534">
    <property type="entry name" value="DUF4440"/>
    <property type="match status" value="1"/>
</dbReference>
<comment type="caution">
    <text evidence="3">The sequence shown here is derived from an EMBL/GenBank/DDBJ whole genome shotgun (WGS) entry which is preliminary data.</text>
</comment>
<dbReference type="Proteomes" id="UP000474175">
    <property type="component" value="Unassembled WGS sequence"/>
</dbReference>
<sequence>MLAVITKFILLTFLSLPALGQQATDRRAILLLLKQQTEDWNDGRIDRFMSAYWTSDSLTFVNKTGITYGYAATLANYKKRYPDRESMGTLKFDVLEMSFPSPNVAYVIGRWHLTRPKVGNAGGHFTLLWRKIKKRWLIVSDHTSS</sequence>
<dbReference type="AlphaFoldDB" id="A0A6L9L8S4"/>
<evidence type="ECO:0000313" key="4">
    <source>
        <dbReference type="Proteomes" id="UP000474175"/>
    </source>
</evidence>
<dbReference type="Gene3D" id="3.10.450.50">
    <property type="match status" value="1"/>
</dbReference>
<evidence type="ECO:0000313" key="3">
    <source>
        <dbReference type="EMBL" id="NDU94778.1"/>
    </source>
</evidence>
<reference evidence="3 4" key="1">
    <citation type="submission" date="2020-02" db="EMBL/GenBank/DDBJ databases">
        <title>Draft genome sequence of two Spirosoma agri KCTC 52727 and Spirosoma terrae KCTC 52035.</title>
        <authorList>
            <person name="Rojas J."/>
            <person name="Ambika Manirajan B."/>
            <person name="Suarez C."/>
            <person name="Ratering S."/>
            <person name="Schnell S."/>
        </authorList>
    </citation>
    <scope>NUCLEOTIDE SEQUENCE [LARGE SCALE GENOMIC DNA]</scope>
    <source>
        <strain evidence="3 4">KCTC 52035</strain>
    </source>
</reference>
<dbReference type="RefSeq" id="WP_163945514.1">
    <property type="nucleotide sequence ID" value="NZ_JAAFZH010000002.1"/>
</dbReference>
<dbReference type="InterPro" id="IPR027843">
    <property type="entry name" value="DUF4440"/>
</dbReference>
<gene>
    <name evidence="3" type="ORF">GK108_07830</name>
</gene>
<name>A0A6L9L8S4_9BACT</name>
<dbReference type="SUPFAM" id="SSF54427">
    <property type="entry name" value="NTF2-like"/>
    <property type="match status" value="1"/>
</dbReference>
<dbReference type="EMBL" id="JAAFZH010000002">
    <property type="protein sequence ID" value="NDU94778.1"/>
    <property type="molecule type" value="Genomic_DNA"/>
</dbReference>
<feature type="domain" description="DUF4440" evidence="2">
    <location>
        <begin position="31"/>
        <end position="138"/>
    </location>
</feature>
<feature type="signal peptide" evidence="1">
    <location>
        <begin position="1"/>
        <end position="20"/>
    </location>
</feature>
<proteinExistence type="predicted"/>